<dbReference type="PANTHER" id="PTHR33312">
    <property type="entry name" value="MEMBRANE-ASSOCIATED KINASE REGULATOR 4-RELATED"/>
    <property type="match status" value="1"/>
</dbReference>
<dbReference type="PANTHER" id="PTHR33312:SF21">
    <property type="entry name" value="MEMBRANE-ASSOCIATED KINASE REGULATOR 3-RELATED"/>
    <property type="match status" value="1"/>
</dbReference>
<sequence>MGEQNWSFRDLTGIKPRRPEGEGECVDECDQMPLYLMWPQLGNSGGVRKHLQRERQFGDGSNMPMKVNSMMTDQRQPSDTLKEFEFNMSVTPSDLACPVVMSSADELFFKGQLLPLHLPPRLRMVQRLASEKQQLVSDSNHPLVQTPQPRVRRLGFLPKYSKFWVHNPDLLSSSSNGTLPDCGIARFRGHSWSDPEERDSSTDSYRDSTSGRDSSSSRDSSGSSQDASFPDSSCKDFQMPTSTDLKGSSLHNREVFGTHMRSPAERSVISSWLRPAFKWKSLFGAKKVATRSGAALIDQKPGQRQSVSHISEESTSYNMLDAECSDARCGKYFGNYSGDISLQGGNKEIPSRDSSFERASIASSDADKDNGGMVKAREYLQKYMKILKPLHLKKYDQHDLDQESCRTGSFSLPSSSLAHESRRQSRSISGNRSFSSLSQSLRFASTGVSPRLQPAALRTPCAARGSGGRQLSNGSISELHSAIQGAIAHCKESQSAAKNEHAAYRSQQFASSMAVRRRTESNLYT</sequence>
<organism evidence="2 3">
    <name type="scientific">Sphagnum troendelagicum</name>
    <dbReference type="NCBI Taxonomy" id="128251"/>
    <lineage>
        <taxon>Eukaryota</taxon>
        <taxon>Viridiplantae</taxon>
        <taxon>Streptophyta</taxon>
        <taxon>Embryophyta</taxon>
        <taxon>Bryophyta</taxon>
        <taxon>Sphagnophytina</taxon>
        <taxon>Sphagnopsida</taxon>
        <taxon>Sphagnales</taxon>
        <taxon>Sphagnaceae</taxon>
        <taxon>Sphagnum</taxon>
    </lineage>
</organism>
<proteinExistence type="predicted"/>
<dbReference type="EMBL" id="OZ019894">
    <property type="protein sequence ID" value="CAK9214589.1"/>
    <property type="molecule type" value="Genomic_DNA"/>
</dbReference>
<feature type="region of interest" description="Disordered" evidence="1">
    <location>
        <begin position="1"/>
        <end position="25"/>
    </location>
</feature>
<feature type="compositionally biased region" description="Low complexity" evidence="1">
    <location>
        <begin position="211"/>
        <end position="232"/>
    </location>
</feature>
<accession>A0ABP0U797</accession>
<feature type="compositionally biased region" description="Basic and acidic residues" evidence="1">
    <location>
        <begin position="191"/>
        <end position="210"/>
    </location>
</feature>
<name>A0ABP0U797_9BRYO</name>
<evidence type="ECO:0000256" key="1">
    <source>
        <dbReference type="SAM" id="MobiDB-lite"/>
    </source>
</evidence>
<feature type="compositionally biased region" description="Polar residues" evidence="1">
    <location>
        <begin position="239"/>
        <end position="250"/>
    </location>
</feature>
<gene>
    <name evidence="2" type="ORF">CSSPTR1EN2_LOCUS12307</name>
</gene>
<dbReference type="InterPro" id="IPR039620">
    <property type="entry name" value="BKI1/MAKR1/3/4"/>
</dbReference>
<keyword evidence="3" id="KW-1185">Reference proteome</keyword>
<evidence type="ECO:0000313" key="3">
    <source>
        <dbReference type="Proteomes" id="UP001497512"/>
    </source>
</evidence>
<dbReference type="Proteomes" id="UP001497512">
    <property type="component" value="Chromosome 2"/>
</dbReference>
<feature type="region of interest" description="Disordered" evidence="1">
    <location>
        <begin position="190"/>
        <end position="250"/>
    </location>
</feature>
<protein>
    <submittedName>
        <fullName evidence="2">Uncharacterized protein</fullName>
    </submittedName>
</protein>
<feature type="compositionally biased region" description="Polar residues" evidence="1">
    <location>
        <begin position="409"/>
        <end position="418"/>
    </location>
</feature>
<feature type="region of interest" description="Disordered" evidence="1">
    <location>
        <begin position="409"/>
        <end position="432"/>
    </location>
</feature>
<reference evidence="2" key="1">
    <citation type="submission" date="2024-02" db="EMBL/GenBank/DDBJ databases">
        <authorList>
            <consortium name="ELIXIR-Norway"/>
            <consortium name="Elixir Norway"/>
        </authorList>
    </citation>
    <scope>NUCLEOTIDE SEQUENCE</scope>
</reference>
<evidence type="ECO:0000313" key="2">
    <source>
        <dbReference type="EMBL" id="CAK9214589.1"/>
    </source>
</evidence>